<name>A0A0P9MR02_PSECA</name>
<accession>A0A0P9MR02</accession>
<dbReference type="Proteomes" id="UP000050564">
    <property type="component" value="Unassembled WGS sequence"/>
</dbReference>
<dbReference type="PATRIC" id="fig|86840.3.peg.4779"/>
<protein>
    <recommendedName>
        <fullName evidence="5">Plasmid stability/partitioning protein</fullName>
    </recommendedName>
</protein>
<evidence type="ECO:0000313" key="3">
    <source>
        <dbReference type="Proteomes" id="UP000050564"/>
    </source>
</evidence>
<reference evidence="2 4" key="2">
    <citation type="submission" date="2018-08" db="EMBL/GenBank/DDBJ databases">
        <title>Recombination of ecologically and evolutionarily significant loci maintains genetic cohesion in the Pseudomonas syringae species complex.</title>
        <authorList>
            <person name="Dillon M."/>
            <person name="Thakur S."/>
            <person name="Almeida R.N.D."/>
            <person name="Weir B.S."/>
            <person name="Guttman D.S."/>
        </authorList>
    </citation>
    <scope>NUCLEOTIDE SEQUENCE [LARGE SCALE GENOMIC DNA]</scope>
    <source>
        <strain evidence="2 4">ICMP 2821</strain>
    </source>
</reference>
<dbReference type="Proteomes" id="UP000281372">
    <property type="component" value="Unassembled WGS sequence"/>
</dbReference>
<reference evidence="1 3" key="1">
    <citation type="submission" date="2015-09" db="EMBL/GenBank/DDBJ databases">
        <title>Genome announcement of multiple Pseudomonas syringae strains.</title>
        <authorList>
            <person name="Thakur S."/>
            <person name="Wang P.W."/>
            <person name="Gong Y."/>
            <person name="Weir B.S."/>
            <person name="Guttman D.S."/>
        </authorList>
    </citation>
    <scope>NUCLEOTIDE SEQUENCE [LARGE SCALE GENOMIC DNA]</scope>
    <source>
        <strain evidence="1 3">ICMP2823</strain>
    </source>
</reference>
<dbReference type="RefSeq" id="WP_055000329.1">
    <property type="nucleotide sequence ID" value="NZ_FNKU01000007.1"/>
</dbReference>
<evidence type="ECO:0000313" key="4">
    <source>
        <dbReference type="Proteomes" id="UP000281372"/>
    </source>
</evidence>
<proteinExistence type="predicted"/>
<organism evidence="1 3">
    <name type="scientific">Pseudomonas cannabina</name>
    <dbReference type="NCBI Taxonomy" id="86840"/>
    <lineage>
        <taxon>Bacteria</taxon>
        <taxon>Pseudomonadati</taxon>
        <taxon>Pseudomonadota</taxon>
        <taxon>Gammaproteobacteria</taxon>
        <taxon>Pseudomonadales</taxon>
        <taxon>Pseudomonadaceae</taxon>
        <taxon>Pseudomonas</taxon>
    </lineage>
</organism>
<dbReference type="AlphaFoldDB" id="A0A0P9MR02"/>
<sequence>MDLSKIKKHNNSTATTESKSVAEFIVKGDARPNQKQKSTMVGFRFDENTLNSLNKLTTETGKTRITIIRASLLAFESLSDSEKARFLIQVMT</sequence>
<gene>
    <name evidence="1" type="ORF">ALO81_200196</name>
    <name evidence="2" type="ORF">ALQ64_200074</name>
</gene>
<comment type="caution">
    <text evidence="1">The sequence shown here is derived from an EMBL/GenBank/DDBJ whole genome shotgun (WGS) entry which is preliminary data.</text>
</comment>
<evidence type="ECO:0000313" key="1">
    <source>
        <dbReference type="EMBL" id="KPW72339.1"/>
    </source>
</evidence>
<evidence type="ECO:0000313" key="2">
    <source>
        <dbReference type="EMBL" id="RMN39419.1"/>
    </source>
</evidence>
<evidence type="ECO:0008006" key="5">
    <source>
        <dbReference type="Google" id="ProtNLM"/>
    </source>
</evidence>
<dbReference type="EMBL" id="LJPX01000339">
    <property type="protein sequence ID" value="KPW72339.1"/>
    <property type="molecule type" value="Genomic_DNA"/>
</dbReference>
<dbReference type="EMBL" id="RBOW01000132">
    <property type="protein sequence ID" value="RMN39419.1"/>
    <property type="molecule type" value="Genomic_DNA"/>
</dbReference>